<dbReference type="InParanoid" id="A0A369J2I2"/>
<proteinExistence type="predicted"/>
<organism evidence="2 3">
    <name type="scientific">Hypsizygus marmoreus</name>
    <name type="common">White beech mushroom</name>
    <name type="synonym">Agaricus marmoreus</name>
    <dbReference type="NCBI Taxonomy" id="39966"/>
    <lineage>
        <taxon>Eukaryota</taxon>
        <taxon>Fungi</taxon>
        <taxon>Dikarya</taxon>
        <taxon>Basidiomycota</taxon>
        <taxon>Agaricomycotina</taxon>
        <taxon>Agaricomycetes</taxon>
        <taxon>Agaricomycetidae</taxon>
        <taxon>Agaricales</taxon>
        <taxon>Tricholomatineae</taxon>
        <taxon>Lyophyllaceae</taxon>
        <taxon>Hypsizygus</taxon>
    </lineage>
</organism>
<name>A0A369J2I2_HYPMA</name>
<dbReference type="EMBL" id="LUEZ02000129">
    <property type="protein sequence ID" value="RDB16221.1"/>
    <property type="molecule type" value="Genomic_DNA"/>
</dbReference>
<accession>A0A369J2I2</accession>
<protein>
    <submittedName>
        <fullName evidence="2">Uncharacterized protein</fullName>
    </submittedName>
</protein>
<reference evidence="2" key="1">
    <citation type="submission" date="2018-04" db="EMBL/GenBank/DDBJ databases">
        <title>Whole genome sequencing of Hypsizygus marmoreus.</title>
        <authorList>
            <person name="Choi I.-G."/>
            <person name="Min B."/>
            <person name="Kim J.-G."/>
            <person name="Kim S."/>
            <person name="Oh Y.-L."/>
            <person name="Kong W.-S."/>
            <person name="Park H."/>
            <person name="Jeong J."/>
            <person name="Song E.-S."/>
        </authorList>
    </citation>
    <scope>NUCLEOTIDE SEQUENCE [LARGE SCALE GENOMIC DNA]</scope>
    <source>
        <strain evidence="2">51987-8</strain>
    </source>
</reference>
<evidence type="ECO:0000256" key="1">
    <source>
        <dbReference type="SAM" id="MobiDB-lite"/>
    </source>
</evidence>
<dbReference type="Proteomes" id="UP000076154">
    <property type="component" value="Unassembled WGS sequence"/>
</dbReference>
<feature type="region of interest" description="Disordered" evidence="1">
    <location>
        <begin position="146"/>
        <end position="204"/>
    </location>
</feature>
<comment type="caution">
    <text evidence="2">The sequence shown here is derived from an EMBL/GenBank/DDBJ whole genome shotgun (WGS) entry which is preliminary data.</text>
</comment>
<evidence type="ECO:0000313" key="2">
    <source>
        <dbReference type="EMBL" id="RDB16221.1"/>
    </source>
</evidence>
<feature type="region of interest" description="Disordered" evidence="1">
    <location>
        <begin position="1"/>
        <end position="38"/>
    </location>
</feature>
<dbReference type="AlphaFoldDB" id="A0A369J2I2"/>
<evidence type="ECO:0000313" key="3">
    <source>
        <dbReference type="Proteomes" id="UP000076154"/>
    </source>
</evidence>
<gene>
    <name evidence="2" type="ORF">Hypma_003113</name>
</gene>
<feature type="compositionally biased region" description="Polar residues" evidence="1">
    <location>
        <begin position="8"/>
        <end position="22"/>
    </location>
</feature>
<keyword evidence="3" id="KW-1185">Reference proteome</keyword>
<sequence length="243" mass="28099">MRDRDPNWNVSPSSPSATTHVSDSVDENNEPLEPRHPSRPALQALLDHFRHYTHLEDSALLRNNEYCATLRDLIWINRVETTELKRCFGEFHERLQQLEERSERHFQELEARMATVMESVATLANMMLELKDIIIKDSYTDHANISNNTPISHSNHRSAYIPLPPRQYHSSPPRRPFPASPTHALHHRSCSLPPRHLSSSSNSIRRENLVPSDFSTVQLNRIRMVRDGFVSFPNTEYHSSPVL</sequence>